<dbReference type="CDD" id="cd06170">
    <property type="entry name" value="LuxR_C_like"/>
    <property type="match status" value="1"/>
</dbReference>
<evidence type="ECO:0000256" key="1">
    <source>
        <dbReference type="ARBA" id="ARBA00023015"/>
    </source>
</evidence>
<sequence>METEKNVHRARRTSPRVKRRAFVGNTLERAKQQNGMLLVVDGDAGMGKTVLLREIVSAAVADGGWQATFARTDEIERNEPYSFMERFIASGPVSDWHFMPDSHTNPVELARECVQRLLAEGDGHSGGRVLVIDDAQWVDAESERVLRYMIPRLIRRGTLLVFGVRSPNLPGSFGEFLTGLAIDSPLDVSHHLDPLTAPEISALTLELHGVGISDRSARRILEATGGTFLGVDSVLSSISEREIARQHLTWDTTIHVTMASDSPLLHRFAQLSPEAQVTSELVCLAGHELPRASLRKASEMLGSELSLEEALTAQVLVESGYGDTIMPRHALLAEAIADTVTTARAKPMHLALAAVTSGHRSLLHLIRGADRWDAALHAAVDTYVDAAVDQGRLANAAEILREALALATTSDARTRLIEDLLLVHMQAKTSYFALDLLAEVEGLPLSILHEVLGIVLAAHEVGRELPAARVQQLLAMEPSTADERVALAYFAFMVVILTMRTSEHDELPQFIALAQMLVARMPDDPAELSNPRIGWMLDKTGQLLLLDCYQMVHNQAHADSAAVRKALPGLIERAEGLADSASKVDAFVAIAGAEVSIGALDTARDRAQRSVDMLEHVSLPWAAGTARIILLNCMMLQGDYDAAIEFMDLTEELAYITMDVEARLSMSALRVWVSAITNENDASAHVGQARRQREMNWEGYEPDLTLIADCEASRARGDDEGVLAASSGRWADQVRNTRHGFLTYRAEALIHTGKLDEAKELVDQLAEWRGTRWLEYWGTLDWLQARLAEAQGDTQVAMWHYEAAVRNRAFPLALGLALTDYGNLLLQAGRRTEAAERLDAAVREFERIGADGYLPRARTLLQQTAEAHGGSGAALLGSLTERERQIVAQLVKGRSNNQIAESFVVSVATVRSHVSNVLRKLRLSSRGEVLRLMREAADPQT</sequence>
<proteinExistence type="predicted"/>
<accession>A0A852RMJ1</accession>
<dbReference type="PANTHER" id="PTHR44688:SF16">
    <property type="entry name" value="DNA-BINDING TRANSCRIPTIONAL ACTIVATOR DEVR_DOSR"/>
    <property type="match status" value="1"/>
</dbReference>
<keyword evidence="3" id="KW-0804">Transcription</keyword>
<dbReference type="SUPFAM" id="SSF46894">
    <property type="entry name" value="C-terminal effector domain of the bipartite response regulators"/>
    <property type="match status" value="1"/>
</dbReference>
<keyword evidence="1" id="KW-0805">Transcription regulation</keyword>
<evidence type="ECO:0000313" key="6">
    <source>
        <dbReference type="Proteomes" id="UP000586095"/>
    </source>
</evidence>
<dbReference type="InterPro" id="IPR000792">
    <property type="entry name" value="Tscrpt_reg_LuxR_C"/>
</dbReference>
<dbReference type="InterPro" id="IPR041664">
    <property type="entry name" value="AAA_16"/>
</dbReference>
<evidence type="ECO:0000256" key="2">
    <source>
        <dbReference type="ARBA" id="ARBA00023125"/>
    </source>
</evidence>
<dbReference type="SUPFAM" id="SSF48452">
    <property type="entry name" value="TPR-like"/>
    <property type="match status" value="1"/>
</dbReference>
<evidence type="ECO:0000259" key="4">
    <source>
        <dbReference type="PROSITE" id="PS50043"/>
    </source>
</evidence>
<dbReference type="PROSITE" id="PS00622">
    <property type="entry name" value="HTH_LUXR_1"/>
    <property type="match status" value="1"/>
</dbReference>
<dbReference type="InterPro" id="IPR016032">
    <property type="entry name" value="Sig_transdc_resp-reg_C-effctor"/>
</dbReference>
<dbReference type="SUPFAM" id="SSF52540">
    <property type="entry name" value="P-loop containing nucleoside triphosphate hydrolases"/>
    <property type="match status" value="1"/>
</dbReference>
<dbReference type="SMART" id="SM00421">
    <property type="entry name" value="HTH_LUXR"/>
    <property type="match status" value="1"/>
</dbReference>
<feature type="domain" description="HTH luxR-type" evidence="4">
    <location>
        <begin position="872"/>
        <end position="937"/>
    </location>
</feature>
<dbReference type="Proteomes" id="UP000586095">
    <property type="component" value="Unassembled WGS sequence"/>
</dbReference>
<gene>
    <name evidence="5" type="ORF">BJ960_002675</name>
</gene>
<keyword evidence="2 5" id="KW-0238">DNA-binding</keyword>
<dbReference type="PRINTS" id="PR00038">
    <property type="entry name" value="HTHLUXR"/>
</dbReference>
<dbReference type="InterPro" id="IPR036388">
    <property type="entry name" value="WH-like_DNA-bd_sf"/>
</dbReference>
<name>A0A852RMJ1_9MICO</name>
<evidence type="ECO:0000256" key="3">
    <source>
        <dbReference type="ARBA" id="ARBA00023163"/>
    </source>
</evidence>
<dbReference type="GO" id="GO:0006355">
    <property type="term" value="P:regulation of DNA-templated transcription"/>
    <property type="evidence" value="ECO:0007669"/>
    <property type="project" value="InterPro"/>
</dbReference>
<dbReference type="EMBL" id="JACCBD010000001">
    <property type="protein sequence ID" value="NYD27872.1"/>
    <property type="molecule type" value="Genomic_DNA"/>
</dbReference>
<dbReference type="Pfam" id="PF13191">
    <property type="entry name" value="AAA_16"/>
    <property type="match status" value="1"/>
</dbReference>
<dbReference type="InterPro" id="IPR011990">
    <property type="entry name" value="TPR-like_helical_dom_sf"/>
</dbReference>
<organism evidence="5 6">
    <name type="scientific">Leucobacter aridicollis</name>
    <dbReference type="NCBI Taxonomy" id="283878"/>
    <lineage>
        <taxon>Bacteria</taxon>
        <taxon>Bacillati</taxon>
        <taxon>Actinomycetota</taxon>
        <taxon>Actinomycetes</taxon>
        <taxon>Micrococcales</taxon>
        <taxon>Microbacteriaceae</taxon>
        <taxon>Leucobacter</taxon>
    </lineage>
</organism>
<dbReference type="GO" id="GO:0003677">
    <property type="term" value="F:DNA binding"/>
    <property type="evidence" value="ECO:0007669"/>
    <property type="project" value="UniProtKB-KW"/>
</dbReference>
<reference evidence="5 6" key="1">
    <citation type="submission" date="2020-07" db="EMBL/GenBank/DDBJ databases">
        <title>Sequencing the genomes of 1000 actinobacteria strains.</title>
        <authorList>
            <person name="Klenk H.-P."/>
        </authorList>
    </citation>
    <scope>NUCLEOTIDE SEQUENCE [LARGE SCALE GENOMIC DNA]</scope>
    <source>
        <strain evidence="5 6">DSM 17380</strain>
    </source>
</reference>
<dbReference type="InterPro" id="IPR027417">
    <property type="entry name" value="P-loop_NTPase"/>
</dbReference>
<evidence type="ECO:0000313" key="5">
    <source>
        <dbReference type="EMBL" id="NYD27872.1"/>
    </source>
</evidence>
<keyword evidence="6" id="KW-1185">Reference proteome</keyword>
<comment type="caution">
    <text evidence="5">The sequence shown here is derived from an EMBL/GenBank/DDBJ whole genome shotgun (WGS) entry which is preliminary data.</text>
</comment>
<dbReference type="Gene3D" id="1.10.10.10">
    <property type="entry name" value="Winged helix-like DNA-binding domain superfamily/Winged helix DNA-binding domain"/>
    <property type="match status" value="1"/>
</dbReference>
<dbReference type="PANTHER" id="PTHR44688">
    <property type="entry name" value="DNA-BINDING TRANSCRIPTIONAL ACTIVATOR DEVR_DOSR"/>
    <property type="match status" value="1"/>
</dbReference>
<protein>
    <submittedName>
        <fullName evidence="5">DNA-binding CsgD family transcriptional regulator</fullName>
    </submittedName>
</protein>
<dbReference type="PROSITE" id="PS50043">
    <property type="entry name" value="HTH_LUXR_2"/>
    <property type="match status" value="1"/>
</dbReference>
<dbReference type="AlphaFoldDB" id="A0A852RMJ1"/>
<dbReference type="RefSeq" id="WP_185987665.1">
    <property type="nucleotide sequence ID" value="NZ_BAAALZ010000001.1"/>
</dbReference>
<dbReference type="Pfam" id="PF00196">
    <property type="entry name" value="GerE"/>
    <property type="match status" value="1"/>
</dbReference>